<organism evidence="2 3">
    <name type="scientific">Trichinella nativa</name>
    <dbReference type="NCBI Taxonomy" id="6335"/>
    <lineage>
        <taxon>Eukaryota</taxon>
        <taxon>Metazoa</taxon>
        <taxon>Ecdysozoa</taxon>
        <taxon>Nematoda</taxon>
        <taxon>Enoplea</taxon>
        <taxon>Dorylaimia</taxon>
        <taxon>Trichinellida</taxon>
        <taxon>Trichinellidae</taxon>
        <taxon>Trichinella</taxon>
    </lineage>
</organism>
<keyword evidence="3" id="KW-1185">Reference proteome</keyword>
<dbReference type="AlphaFoldDB" id="A0A0V1L4N8"/>
<dbReference type="EMBL" id="JYDW01000141">
    <property type="protein sequence ID" value="KRZ54284.1"/>
    <property type="molecule type" value="Genomic_DNA"/>
</dbReference>
<comment type="caution">
    <text evidence="2">The sequence shown here is derived from an EMBL/GenBank/DDBJ whole genome shotgun (WGS) entry which is preliminary data.</text>
</comment>
<dbReference type="OrthoDB" id="5920271at2759"/>
<feature type="domain" description="Integrase catalytic" evidence="1">
    <location>
        <begin position="1"/>
        <end position="98"/>
    </location>
</feature>
<dbReference type="InterPro" id="IPR012337">
    <property type="entry name" value="RNaseH-like_sf"/>
</dbReference>
<dbReference type="InterPro" id="IPR036397">
    <property type="entry name" value="RNaseH_sf"/>
</dbReference>
<dbReference type="Gene3D" id="3.30.420.10">
    <property type="entry name" value="Ribonuclease H-like superfamily/Ribonuclease H"/>
    <property type="match status" value="1"/>
</dbReference>
<dbReference type="GO" id="GO:0015074">
    <property type="term" value="P:DNA integration"/>
    <property type="evidence" value="ECO:0007669"/>
    <property type="project" value="InterPro"/>
</dbReference>
<dbReference type="InterPro" id="IPR001584">
    <property type="entry name" value="Integrase_cat-core"/>
</dbReference>
<gene>
    <name evidence="2" type="ORF">T02_8638</name>
</gene>
<dbReference type="Proteomes" id="UP000054721">
    <property type="component" value="Unassembled WGS sequence"/>
</dbReference>
<protein>
    <recommendedName>
        <fullName evidence="1">Integrase catalytic domain-containing protein</fullName>
    </recommendedName>
</protein>
<proteinExistence type="predicted"/>
<evidence type="ECO:0000259" key="1">
    <source>
        <dbReference type="PROSITE" id="PS50994"/>
    </source>
</evidence>
<accession>A0A0V1L4N8</accession>
<dbReference type="STRING" id="6335.A0A0V1L4N8"/>
<reference evidence="2 3" key="1">
    <citation type="submission" date="2015-05" db="EMBL/GenBank/DDBJ databases">
        <title>Evolution of Trichinella species and genotypes.</title>
        <authorList>
            <person name="Korhonen P.K."/>
            <person name="Edoardo P."/>
            <person name="Giuseppe L.R."/>
            <person name="Gasser R.B."/>
        </authorList>
    </citation>
    <scope>NUCLEOTIDE SEQUENCE [LARGE SCALE GENOMIC DNA]</scope>
    <source>
        <strain evidence="2">ISS10</strain>
    </source>
</reference>
<evidence type="ECO:0000313" key="2">
    <source>
        <dbReference type="EMBL" id="KRZ54284.1"/>
    </source>
</evidence>
<dbReference type="GO" id="GO:0003676">
    <property type="term" value="F:nucleic acid binding"/>
    <property type="evidence" value="ECO:0007669"/>
    <property type="project" value="InterPro"/>
</dbReference>
<sequence length="130" mass="14405">MDITHVRGRPYLTLIDCGPSRFAVWRRLRVHCSANVTEAGGGVLQTGGPGRVANDNDTAFRGRIFTEFVARWGVRVRYPCAYAPSGNGIAERCHRSVKVIAARKNCTVEEAVYLYNVTPRDGRNPWNSPG</sequence>
<name>A0A0V1L4N8_9BILA</name>
<evidence type="ECO:0000313" key="3">
    <source>
        <dbReference type="Proteomes" id="UP000054721"/>
    </source>
</evidence>
<dbReference type="SUPFAM" id="SSF53098">
    <property type="entry name" value="Ribonuclease H-like"/>
    <property type="match status" value="1"/>
</dbReference>
<dbReference type="PROSITE" id="PS50994">
    <property type="entry name" value="INTEGRASE"/>
    <property type="match status" value="1"/>
</dbReference>